<gene>
    <name evidence="1" type="ORF">GCM10011383_27070</name>
</gene>
<keyword evidence="2" id="KW-1185">Reference proteome</keyword>
<dbReference type="Proteomes" id="UP000632273">
    <property type="component" value="Unassembled WGS sequence"/>
</dbReference>
<dbReference type="EMBL" id="BMHT01000004">
    <property type="protein sequence ID" value="GGF14426.1"/>
    <property type="molecule type" value="Genomic_DNA"/>
</dbReference>
<sequence>MTQVVVLDVQTAQARQFAYRCWQLLQILEAQVQFERAGWSTERFGNGESRRIRALR</sequence>
<name>A0ABQ1UDL4_9BACT</name>
<evidence type="ECO:0000313" key="2">
    <source>
        <dbReference type="Proteomes" id="UP000632273"/>
    </source>
</evidence>
<comment type="caution">
    <text evidence="1">The sequence shown here is derived from an EMBL/GenBank/DDBJ whole genome shotgun (WGS) entry which is preliminary data.</text>
</comment>
<accession>A0ABQ1UDL4</accession>
<organism evidence="1 2">
    <name type="scientific">Hymenobacter cavernae</name>
    <dbReference type="NCBI Taxonomy" id="2044852"/>
    <lineage>
        <taxon>Bacteria</taxon>
        <taxon>Pseudomonadati</taxon>
        <taxon>Bacteroidota</taxon>
        <taxon>Cytophagia</taxon>
        <taxon>Cytophagales</taxon>
        <taxon>Hymenobacteraceae</taxon>
        <taxon>Hymenobacter</taxon>
    </lineage>
</organism>
<reference evidence="2" key="1">
    <citation type="journal article" date="2019" name="Int. J. Syst. Evol. Microbiol.">
        <title>The Global Catalogue of Microorganisms (GCM) 10K type strain sequencing project: providing services to taxonomists for standard genome sequencing and annotation.</title>
        <authorList>
            <consortium name="The Broad Institute Genomics Platform"/>
            <consortium name="The Broad Institute Genome Sequencing Center for Infectious Disease"/>
            <person name="Wu L."/>
            <person name="Ma J."/>
        </authorList>
    </citation>
    <scope>NUCLEOTIDE SEQUENCE [LARGE SCALE GENOMIC DNA]</scope>
    <source>
        <strain evidence="2">CGMCC 1.15197</strain>
    </source>
</reference>
<evidence type="ECO:0000313" key="1">
    <source>
        <dbReference type="EMBL" id="GGF14426.1"/>
    </source>
</evidence>
<proteinExistence type="predicted"/>
<protein>
    <submittedName>
        <fullName evidence="1">Uncharacterized protein</fullName>
    </submittedName>
</protein>